<protein>
    <submittedName>
        <fullName evidence="1">DUF429 domain-containing protein</fullName>
    </submittedName>
</protein>
<evidence type="ECO:0000313" key="1">
    <source>
        <dbReference type="EMBL" id="GAA4785597.1"/>
    </source>
</evidence>
<dbReference type="EMBL" id="BAABHO010000012">
    <property type="protein sequence ID" value="GAA4785597.1"/>
    <property type="molecule type" value="Genomic_DNA"/>
</dbReference>
<dbReference type="Proteomes" id="UP001500928">
    <property type="component" value="Unassembled WGS sequence"/>
</dbReference>
<gene>
    <name evidence="1" type="ORF">GCM10023200_19410</name>
</gene>
<dbReference type="Pfam" id="PF04250">
    <property type="entry name" value="DUF429"/>
    <property type="match status" value="1"/>
</dbReference>
<sequence>MGDTTSSITVGIDMASQDVGTAICRIRWDGRSATVERLSEGGTGNEEIVSSLLEVPDGGWAGVDSPFGWPEHFVDAVTAHRAGRPWPDRGAVGPESIRRLRYRETDLHVRRRCGFWPRSVSSELIALLAMRWAGILDALHLETGHPVDRSGAGPVVEVYPSAALKQWGLPRRGYKGGPMDPSSRRLRFRILHGIQERLGCLVMTPATARRLLADDDALDAFVCALAARAAQVGAVEAVPSERHAAAAYEGWIVLPVENALERLVDARVPS</sequence>
<organism evidence="1 2">
    <name type="scientific">Actinomycetospora chlora</name>
    <dbReference type="NCBI Taxonomy" id="663608"/>
    <lineage>
        <taxon>Bacteria</taxon>
        <taxon>Bacillati</taxon>
        <taxon>Actinomycetota</taxon>
        <taxon>Actinomycetes</taxon>
        <taxon>Pseudonocardiales</taxon>
        <taxon>Pseudonocardiaceae</taxon>
        <taxon>Actinomycetospora</taxon>
    </lineage>
</organism>
<comment type="caution">
    <text evidence="1">The sequence shown here is derived from an EMBL/GenBank/DDBJ whole genome shotgun (WGS) entry which is preliminary data.</text>
</comment>
<dbReference type="InterPro" id="IPR007362">
    <property type="entry name" value="DUF429"/>
</dbReference>
<reference evidence="2" key="1">
    <citation type="journal article" date="2019" name="Int. J. Syst. Evol. Microbiol.">
        <title>The Global Catalogue of Microorganisms (GCM) 10K type strain sequencing project: providing services to taxonomists for standard genome sequencing and annotation.</title>
        <authorList>
            <consortium name="The Broad Institute Genomics Platform"/>
            <consortium name="The Broad Institute Genome Sequencing Center for Infectious Disease"/>
            <person name="Wu L."/>
            <person name="Ma J."/>
        </authorList>
    </citation>
    <scope>NUCLEOTIDE SEQUENCE [LARGE SCALE GENOMIC DNA]</scope>
    <source>
        <strain evidence="2">JCM 17979</strain>
    </source>
</reference>
<dbReference type="RefSeq" id="WP_345413549.1">
    <property type="nucleotide sequence ID" value="NZ_BAABHO010000012.1"/>
</dbReference>
<accession>A0ABP9AVN3</accession>
<proteinExistence type="predicted"/>
<keyword evidence="2" id="KW-1185">Reference proteome</keyword>
<name>A0ABP9AVN3_9PSEU</name>
<evidence type="ECO:0000313" key="2">
    <source>
        <dbReference type="Proteomes" id="UP001500928"/>
    </source>
</evidence>